<organism evidence="2 3">
    <name type="scientific">Dictyobacter arantiisoli</name>
    <dbReference type="NCBI Taxonomy" id="2014874"/>
    <lineage>
        <taxon>Bacteria</taxon>
        <taxon>Bacillati</taxon>
        <taxon>Chloroflexota</taxon>
        <taxon>Ktedonobacteria</taxon>
        <taxon>Ktedonobacterales</taxon>
        <taxon>Dictyobacteraceae</taxon>
        <taxon>Dictyobacter</taxon>
    </lineage>
</organism>
<sequence length="306" mass="34573">MHLFKRLQAKIAHDNQTIPYANNPVNRESDMVTDDPFPSVIDAPYLLAHDLPEHNRLEFQHFFLKGVLHTNYQAPLDKTSLQAILDVGSGTGRWVIEMAQSFPQATVTGLDLVETAITDPPNILFVQHNALDGLPFANDCFDYLHSRLLVAGIPAAAWSSLLLEYVRVTRPGGWIELLEGGTTFVNIGPCTQQYLTWWDQISRQRGIDASLISQLPEIMQRIGVKNLRKRLLHVPIGEWGGRAGSLLLTNITAGWKNLRGTFIEQLGIAPSQFDYTFNGLTEEWERLHTQYEYISIFGQIPDPRTR</sequence>
<comment type="caution">
    <text evidence="2">The sequence shown here is derived from an EMBL/GenBank/DDBJ whole genome shotgun (WGS) entry which is preliminary data.</text>
</comment>
<feature type="domain" description="Methyltransferase" evidence="1">
    <location>
        <begin position="84"/>
        <end position="173"/>
    </location>
</feature>
<evidence type="ECO:0000313" key="2">
    <source>
        <dbReference type="EMBL" id="GCF08821.1"/>
    </source>
</evidence>
<dbReference type="AlphaFoldDB" id="A0A5A5TBG2"/>
<dbReference type="Gene3D" id="3.40.50.150">
    <property type="entry name" value="Vaccinia Virus protein VP39"/>
    <property type="match status" value="1"/>
</dbReference>
<dbReference type="PANTHER" id="PTHR43591">
    <property type="entry name" value="METHYLTRANSFERASE"/>
    <property type="match status" value="1"/>
</dbReference>
<dbReference type="RefSeq" id="WP_149401795.1">
    <property type="nucleotide sequence ID" value="NZ_BIXY01000031.1"/>
</dbReference>
<dbReference type="SUPFAM" id="SSF53335">
    <property type="entry name" value="S-adenosyl-L-methionine-dependent methyltransferases"/>
    <property type="match status" value="1"/>
</dbReference>
<dbReference type="InterPro" id="IPR029063">
    <property type="entry name" value="SAM-dependent_MTases_sf"/>
</dbReference>
<reference evidence="2 3" key="1">
    <citation type="submission" date="2019-01" db="EMBL/GenBank/DDBJ databases">
        <title>Draft genome sequence of Dictyobacter sp. Uno17.</title>
        <authorList>
            <person name="Wang C.M."/>
            <person name="Zheng Y."/>
            <person name="Sakai Y."/>
            <person name="Abe K."/>
            <person name="Yokota A."/>
            <person name="Yabe S."/>
        </authorList>
    </citation>
    <scope>NUCLEOTIDE SEQUENCE [LARGE SCALE GENOMIC DNA]</scope>
    <source>
        <strain evidence="2 3">Uno17</strain>
    </source>
</reference>
<dbReference type="Proteomes" id="UP000322530">
    <property type="component" value="Unassembled WGS sequence"/>
</dbReference>
<dbReference type="Pfam" id="PF13649">
    <property type="entry name" value="Methyltransf_25"/>
    <property type="match status" value="1"/>
</dbReference>
<accession>A0A5A5TBG2</accession>
<proteinExistence type="predicted"/>
<dbReference type="InterPro" id="IPR041698">
    <property type="entry name" value="Methyltransf_25"/>
</dbReference>
<keyword evidence="3" id="KW-1185">Reference proteome</keyword>
<evidence type="ECO:0000259" key="1">
    <source>
        <dbReference type="Pfam" id="PF13649"/>
    </source>
</evidence>
<evidence type="ECO:0000313" key="3">
    <source>
        <dbReference type="Proteomes" id="UP000322530"/>
    </source>
</evidence>
<dbReference type="OrthoDB" id="9772751at2"/>
<dbReference type="EMBL" id="BIXY01000031">
    <property type="protein sequence ID" value="GCF08821.1"/>
    <property type="molecule type" value="Genomic_DNA"/>
</dbReference>
<protein>
    <recommendedName>
        <fullName evidence="1">Methyltransferase domain-containing protein</fullName>
    </recommendedName>
</protein>
<name>A0A5A5TBG2_9CHLR</name>
<gene>
    <name evidence="2" type="ORF">KDI_23850</name>
</gene>
<dbReference type="CDD" id="cd02440">
    <property type="entry name" value="AdoMet_MTases"/>
    <property type="match status" value="1"/>
</dbReference>